<proteinExistence type="predicted"/>
<evidence type="ECO:0000313" key="2">
    <source>
        <dbReference type="Proteomes" id="UP000007488"/>
    </source>
</evidence>
<gene>
    <name evidence="1" type="ordered locus">Sgly_1355</name>
</gene>
<protein>
    <submittedName>
        <fullName evidence="1">Uncharacterized protein</fullName>
    </submittedName>
</protein>
<dbReference type="Proteomes" id="UP000007488">
    <property type="component" value="Chromosome"/>
</dbReference>
<dbReference type="OrthoDB" id="6091628at2"/>
<reference evidence="1 2" key="1">
    <citation type="journal article" date="2011" name="Stand. Genomic Sci.">
        <title>Complete genome sequence of Syntrophobotulus glycolicus type strain (FlGlyR).</title>
        <authorList>
            <person name="Han C."/>
            <person name="Mwirichia R."/>
            <person name="Chertkov O."/>
            <person name="Held B."/>
            <person name="Lapidus A."/>
            <person name="Nolan M."/>
            <person name="Lucas S."/>
            <person name="Hammon N."/>
            <person name="Deshpande S."/>
            <person name="Cheng J.F."/>
            <person name="Tapia R."/>
            <person name="Goodwin L."/>
            <person name="Pitluck S."/>
            <person name="Huntemann M."/>
            <person name="Liolios K."/>
            <person name="Ivanova N."/>
            <person name="Pagani I."/>
            <person name="Mavromatis K."/>
            <person name="Ovchinikova G."/>
            <person name="Pati A."/>
            <person name="Chen A."/>
            <person name="Palaniappan K."/>
            <person name="Land M."/>
            <person name="Hauser L."/>
            <person name="Brambilla E.M."/>
            <person name="Rohde M."/>
            <person name="Spring S."/>
            <person name="Sikorski J."/>
            <person name="Goker M."/>
            <person name="Woyke T."/>
            <person name="Bristow J."/>
            <person name="Eisen J.A."/>
            <person name="Markowitz V."/>
            <person name="Hugenholtz P."/>
            <person name="Kyrpides N.C."/>
            <person name="Klenk H.P."/>
            <person name="Detter J.C."/>
        </authorList>
    </citation>
    <scope>NUCLEOTIDE SEQUENCE [LARGE SCALE GENOMIC DNA]</scope>
    <source>
        <strain evidence="2">DSM 8271 / FlGlyR</strain>
    </source>
</reference>
<keyword evidence="2" id="KW-1185">Reference proteome</keyword>
<name>F0SVV4_SYNGF</name>
<dbReference type="eggNOG" id="COG1413">
    <property type="taxonomic scope" value="Bacteria"/>
</dbReference>
<dbReference type="KEGG" id="sgy:Sgly_1355"/>
<accession>F0SVV4</accession>
<organism evidence="1 2">
    <name type="scientific">Syntrophobotulus glycolicus (strain DSM 8271 / FlGlyR)</name>
    <dbReference type="NCBI Taxonomy" id="645991"/>
    <lineage>
        <taxon>Bacteria</taxon>
        <taxon>Bacillati</taxon>
        <taxon>Bacillota</taxon>
        <taxon>Clostridia</taxon>
        <taxon>Eubacteriales</taxon>
        <taxon>Desulfitobacteriaceae</taxon>
        <taxon>Syntrophobotulus</taxon>
    </lineage>
</organism>
<dbReference type="HOGENOM" id="CLU_006968_0_0_9"/>
<dbReference type="AlphaFoldDB" id="F0SVV4"/>
<evidence type="ECO:0000313" key="1">
    <source>
        <dbReference type="EMBL" id="ADY55660.1"/>
    </source>
</evidence>
<reference evidence="2" key="2">
    <citation type="submission" date="2011-02" db="EMBL/GenBank/DDBJ databases">
        <title>The complete genome of Syntrophobotulus glycolicus DSM 8271.</title>
        <authorList>
            <person name="Lucas S."/>
            <person name="Copeland A."/>
            <person name="Lapidus A."/>
            <person name="Bruce D."/>
            <person name="Goodwin L."/>
            <person name="Pitluck S."/>
            <person name="Kyrpides N."/>
            <person name="Mavromatis K."/>
            <person name="Pagani I."/>
            <person name="Ivanova N."/>
            <person name="Mikhailova N."/>
            <person name="Chertkov O."/>
            <person name="Held B."/>
            <person name="Detter J.C."/>
            <person name="Tapia R."/>
            <person name="Han C."/>
            <person name="Land M."/>
            <person name="Hauser L."/>
            <person name="Markowitz V."/>
            <person name="Cheng J.-F."/>
            <person name="Hugenholtz P."/>
            <person name="Woyke T."/>
            <person name="Wu D."/>
            <person name="Spring S."/>
            <person name="Schroeder M."/>
            <person name="Brambilla E."/>
            <person name="Klenk H.-P."/>
            <person name="Eisen J.A."/>
        </authorList>
    </citation>
    <scope>NUCLEOTIDE SEQUENCE [LARGE SCALE GENOMIC DNA]</scope>
    <source>
        <strain evidence="2">DSM 8271 / FlGlyR</strain>
    </source>
</reference>
<sequence length="1129" mass="125358">MTGKRDSLYVPIVVRALAVGALEAERRFCAQTLDYAKLAANPTGSLVPADILSTQRSMEKGVHLHWLLPNTLSHGVKEAGTDEMTFPRIPNRWQVFRLWLGQDGAVRLRHFTVESDALQSRSTKANGNAGSPSIPWDGPDKQKYRYLGRSYSAEETPPAAAEYLDKLTAVEAGNPYLTALYQDCRNVLGFYDDLTDETGAVLPAAGLTYVVCGSYSREDPLTRVESRDILTAEWGWSAPADFAPGSGMLCYGMVDRVPWKGPDTCYPHAVPENMPRIAIGNNTAEALSALLATLTPKKSQAERMMQHLLTRNHELIHEPNGILKSENALMKGRFGEWSAVEAIRLKPASREAVPPPEAEELAARINQTLEQMNDAYGQLATLRQLVYDEWYRYTQAAYAPRVTPRTLDIMDRCRERIDELAPLLERQKERYQTAAAEKKQALERLSVLVGKEFTVLEQNGQRFWEANTPLLLFSGIGMDTARDEDDARFGDGLLLCRCAGDLAAVLAPSAGEESLTLTAGEGPLIPVRGEDVLSLPQYLEEGLRPVLWEAVLLSQALAPAVEKRLREKNPQADPNRLVEAAERARRELQSGACRCHTAPWNPLYMAWQAVFYPDRAVEQAAPSLQNWRVENNDFVYEGEEIGNEDGQVFRGVDLLTPHASRLTQAAAEDALGSRPVKIEAVSQLLSGLHDQFLMIRPGLVLPVRDEVKDPELAGRVRRLLEENSPVRGHMLPAFDGYYAPLRAGCLVFPLIHIIDSFGQVKVLDTPNLIVSEYLRRGLAPVQKEVLLPPRILQPARLRLEWDQEPDRPYLCGWLLPNLIEGTLAVYDSGGEMLGSLVRIDLEGAGVIWRQPPREGGRRDDPPAGIHPDLSRFLLEILTAWRENGLDLLTPLLNVIDNAMWTINPLDAGQFGGLGAFLHRPLALVRAALCFELAEAQRAPKYPEEAPREIPSLARGRFPVRIGQRENHNDGVVGFFAQEDYTRLHLSAGYNTALPPYFSAQNSVALPVAYPAEWSHLTLLMDPVGEASLVSGLLPVKTKKVGRELVDEALRRMQYSFFLAPALTALDAPALPHPSVEDADWSFTGFSPASGLLEELTKLGLTTGEAVFPRPRLWAREGWLNLRKAVRNEQ</sequence>
<dbReference type="EMBL" id="CP002547">
    <property type="protein sequence ID" value="ADY55660.1"/>
    <property type="molecule type" value="Genomic_DNA"/>
</dbReference>
<dbReference type="RefSeq" id="WP_013624530.1">
    <property type="nucleotide sequence ID" value="NC_015172.1"/>
</dbReference>
<dbReference type="STRING" id="645991.Sgly_1355"/>